<dbReference type="SUPFAM" id="SSF57667">
    <property type="entry name" value="beta-beta-alpha zinc fingers"/>
    <property type="match status" value="1"/>
</dbReference>
<evidence type="ECO:0000256" key="2">
    <source>
        <dbReference type="ARBA" id="ARBA00022771"/>
    </source>
</evidence>
<evidence type="ECO:0000313" key="6">
    <source>
        <dbReference type="RefSeq" id="XP_046601840.1"/>
    </source>
</evidence>
<dbReference type="GeneID" id="107220795"/>
<dbReference type="PANTHER" id="PTHR21402">
    <property type="entry name" value="GAMETOCYTE SPECIFIC FACTOR 1-RELATED"/>
    <property type="match status" value="1"/>
</dbReference>
<keyword evidence="1" id="KW-0479">Metal-binding</keyword>
<proteinExistence type="predicted"/>
<gene>
    <name evidence="6" type="primary">LOC107220795</name>
</gene>
<dbReference type="Pfam" id="PF05253">
    <property type="entry name" value="zf-U11-48K"/>
    <property type="match status" value="2"/>
</dbReference>
<keyword evidence="2" id="KW-0863">Zinc-finger</keyword>
<dbReference type="InterPro" id="IPR036236">
    <property type="entry name" value="Znf_C2H2_sf"/>
</dbReference>
<reference evidence="6" key="1">
    <citation type="submission" date="2025-08" db="UniProtKB">
        <authorList>
            <consortium name="RefSeq"/>
        </authorList>
    </citation>
    <scope>IDENTIFICATION</scope>
    <source>
        <tissue evidence="6">Thorax and Abdomen</tissue>
    </source>
</reference>
<feature type="domain" description="CHHC U11-48K-type" evidence="4">
    <location>
        <begin position="79"/>
        <end position="106"/>
    </location>
</feature>
<sequence>MSKSATTEVRFLNSAIHDFTCGYTRRLILRSLKLRIMNTASIYSDPVVTCPYDKYHRIALSKIQMHIVKCEKNYPKGYKQTCPYDATHRLFEHELTDHIQNCPQRMVLEPEKHQFIRNHGSTMTEFLDRSEAVTSTIDHGESWDEESNRDWIPSIDGRSNIIDSSTTSNFLQPRDQSRYKKFIDPNQDLRRPLGYSEAMLVGGETDRAEASDMESVISVMGVGRGKNPSAHLRLQKPFSFGRGISLPRND</sequence>
<keyword evidence="3" id="KW-0862">Zinc</keyword>
<keyword evidence="5" id="KW-1185">Reference proteome</keyword>
<accession>A0ABM3GNM8</accession>
<dbReference type="PANTHER" id="PTHR21402:SF5">
    <property type="entry name" value="GAMETOCYTE SPECIFIC FACTOR 1"/>
    <property type="match status" value="1"/>
</dbReference>
<organism evidence="5 6">
    <name type="scientific">Neodiprion lecontei</name>
    <name type="common">Redheaded pine sawfly</name>
    <dbReference type="NCBI Taxonomy" id="441921"/>
    <lineage>
        <taxon>Eukaryota</taxon>
        <taxon>Metazoa</taxon>
        <taxon>Ecdysozoa</taxon>
        <taxon>Arthropoda</taxon>
        <taxon>Hexapoda</taxon>
        <taxon>Insecta</taxon>
        <taxon>Pterygota</taxon>
        <taxon>Neoptera</taxon>
        <taxon>Endopterygota</taxon>
        <taxon>Hymenoptera</taxon>
        <taxon>Tenthredinoidea</taxon>
        <taxon>Diprionidae</taxon>
        <taxon>Diprioninae</taxon>
        <taxon>Neodiprion</taxon>
    </lineage>
</organism>
<feature type="domain" description="CHHC U11-48K-type" evidence="4">
    <location>
        <begin position="47"/>
        <end position="74"/>
    </location>
</feature>
<dbReference type="RefSeq" id="XP_046601840.1">
    <property type="nucleotide sequence ID" value="XM_046745884.1"/>
</dbReference>
<evidence type="ECO:0000256" key="3">
    <source>
        <dbReference type="ARBA" id="ARBA00022833"/>
    </source>
</evidence>
<dbReference type="InterPro" id="IPR022776">
    <property type="entry name" value="TRM13/UPF0224_CHHC_Znf_dom"/>
</dbReference>
<protein>
    <submittedName>
        <fullName evidence="6">Uncharacterized protein LOC107220795 isoform X1</fullName>
    </submittedName>
</protein>
<dbReference type="InterPro" id="IPR051591">
    <property type="entry name" value="UPF0224_FAM112_RNA_Proc"/>
</dbReference>
<dbReference type="Proteomes" id="UP000829291">
    <property type="component" value="Chromosome 1"/>
</dbReference>
<evidence type="ECO:0000256" key="1">
    <source>
        <dbReference type="ARBA" id="ARBA00022723"/>
    </source>
</evidence>
<name>A0ABM3GNM8_NEOLC</name>
<evidence type="ECO:0000259" key="4">
    <source>
        <dbReference type="PROSITE" id="PS51800"/>
    </source>
</evidence>
<dbReference type="PROSITE" id="PS51800">
    <property type="entry name" value="ZF_CHHC_U11_48K"/>
    <property type="match status" value="2"/>
</dbReference>
<evidence type="ECO:0000313" key="5">
    <source>
        <dbReference type="Proteomes" id="UP000829291"/>
    </source>
</evidence>